<sequence length="330" mass="36070">MPEMDHSMMPGMGNSEPASSKSMPAMDHSTMDHGTMPGMAPAAGATPTQSNDMSTMDHGTMGHSGQPAAPQDMAGMDQGDMQMQGGSAPPDARDPHAYSGGNTLDTGDYALPPSQRLRMADEHNFGSLLIDRLERSYGRDSNSTAYDAQGWYGSTYNRLVVKAEGDVSKGQMQEARTELLWGHAIATFWDTQLGVRFDNGVGPDRGWLAFGVQGLAPYWFEVDATAYVGDQGRTAFRLGAEYELLLTQKLILQPRVELNVYGKSDTERGLGSGLAESQAGLRLRYEFTRQFAPYIGVERVSKFGQTAKLAREDGEKDGETRWVAGVRFWF</sequence>
<dbReference type="EMBL" id="JAAFGW010000123">
    <property type="protein sequence ID" value="NDP48498.1"/>
    <property type="molecule type" value="Genomic_DNA"/>
</dbReference>
<reference evidence="2 3" key="1">
    <citation type="submission" date="2019-09" db="EMBL/GenBank/DDBJ databases">
        <title>H2 Metabolism Revealed by Metagenomic Analysis in Subglacial Sediment of East Antarctica.</title>
        <authorList>
            <person name="Yang Z."/>
            <person name="Zhang Y."/>
            <person name="Lv Y."/>
            <person name="Yan W."/>
            <person name="Xiao X."/>
            <person name="Sun B."/>
            <person name="Ma H."/>
        </authorList>
    </citation>
    <scope>NUCLEOTIDE SEQUENCE [LARGE SCALE GENOMIC DNA]</scope>
    <source>
        <strain evidence="2">Bin2_2</strain>
    </source>
</reference>
<organism evidence="2 3">
    <name type="scientific">Sulfuriferula multivorans</name>
    <dbReference type="NCBI Taxonomy" id="1559896"/>
    <lineage>
        <taxon>Bacteria</taxon>
        <taxon>Pseudomonadati</taxon>
        <taxon>Pseudomonadota</taxon>
        <taxon>Betaproteobacteria</taxon>
        <taxon>Nitrosomonadales</taxon>
        <taxon>Sulfuricellaceae</taxon>
        <taxon>Sulfuriferula</taxon>
    </lineage>
</organism>
<accession>A0A7C9JXK4</accession>
<gene>
    <name evidence="2" type="ORF">GZ085_08950</name>
</gene>
<dbReference type="GO" id="GO:0005507">
    <property type="term" value="F:copper ion binding"/>
    <property type="evidence" value="ECO:0007669"/>
    <property type="project" value="InterPro"/>
</dbReference>
<feature type="region of interest" description="Disordered" evidence="1">
    <location>
        <begin position="1"/>
        <end position="106"/>
    </location>
</feature>
<dbReference type="Proteomes" id="UP000483432">
    <property type="component" value="Unassembled WGS sequence"/>
</dbReference>
<feature type="compositionally biased region" description="Low complexity" evidence="1">
    <location>
        <begin position="71"/>
        <end position="86"/>
    </location>
</feature>
<dbReference type="Pfam" id="PF05275">
    <property type="entry name" value="CopB"/>
    <property type="match status" value="1"/>
</dbReference>
<feature type="compositionally biased region" description="Low complexity" evidence="1">
    <location>
        <begin position="34"/>
        <end position="48"/>
    </location>
</feature>
<dbReference type="InterPro" id="IPR007939">
    <property type="entry name" value="Cu-R_B_prcur"/>
</dbReference>
<dbReference type="GO" id="GO:0009279">
    <property type="term" value="C:cell outer membrane"/>
    <property type="evidence" value="ECO:0007669"/>
    <property type="project" value="InterPro"/>
</dbReference>
<evidence type="ECO:0000313" key="2">
    <source>
        <dbReference type="EMBL" id="NDP48498.1"/>
    </source>
</evidence>
<evidence type="ECO:0000313" key="3">
    <source>
        <dbReference type="Proteomes" id="UP000483432"/>
    </source>
</evidence>
<dbReference type="AlphaFoldDB" id="A0A7C9JXK4"/>
<evidence type="ECO:0000256" key="1">
    <source>
        <dbReference type="SAM" id="MobiDB-lite"/>
    </source>
</evidence>
<proteinExistence type="predicted"/>
<dbReference type="GO" id="GO:0006878">
    <property type="term" value="P:intracellular copper ion homeostasis"/>
    <property type="evidence" value="ECO:0007669"/>
    <property type="project" value="InterPro"/>
</dbReference>
<name>A0A7C9JXK4_9PROT</name>
<comment type="caution">
    <text evidence="2">The sequence shown here is derived from an EMBL/GenBank/DDBJ whole genome shotgun (WGS) entry which is preliminary data.</text>
</comment>
<protein>
    <submittedName>
        <fullName evidence="2">Copper resistance protein B</fullName>
    </submittedName>
</protein>